<dbReference type="EMBL" id="BOMV01000049">
    <property type="protein sequence ID" value="GIE96690.1"/>
    <property type="molecule type" value="Genomic_DNA"/>
</dbReference>
<accession>A0A919JXJ7</accession>
<reference evidence="1" key="1">
    <citation type="submission" date="2021-01" db="EMBL/GenBank/DDBJ databases">
        <title>Whole genome shotgun sequence of Actinoplanes rishiriensis NBRC 108556.</title>
        <authorList>
            <person name="Komaki H."/>
            <person name="Tamura T."/>
        </authorList>
    </citation>
    <scope>NUCLEOTIDE SEQUENCE</scope>
    <source>
        <strain evidence="1">NBRC 108556</strain>
    </source>
</reference>
<proteinExistence type="predicted"/>
<dbReference type="AlphaFoldDB" id="A0A919JXJ7"/>
<comment type="caution">
    <text evidence="1">The sequence shown here is derived from an EMBL/GenBank/DDBJ whole genome shotgun (WGS) entry which is preliminary data.</text>
</comment>
<keyword evidence="2" id="KW-1185">Reference proteome</keyword>
<evidence type="ECO:0000313" key="2">
    <source>
        <dbReference type="Proteomes" id="UP000636960"/>
    </source>
</evidence>
<evidence type="ECO:0000313" key="1">
    <source>
        <dbReference type="EMBL" id="GIE96690.1"/>
    </source>
</evidence>
<dbReference type="Proteomes" id="UP000636960">
    <property type="component" value="Unassembled WGS sequence"/>
</dbReference>
<gene>
    <name evidence="1" type="ORF">Ari01nite_41550</name>
</gene>
<sequence>MATVVKDAEFETLLAQRLLLSPPLRHVHCELVVGHEDSHVAFVLAAEYGERWWWVRWDSTRHEVLALGVCPYTEPQEHDDCLLPVGHVGTHGFQLVVT</sequence>
<organism evidence="1 2">
    <name type="scientific">Paractinoplanes rishiriensis</name>
    <dbReference type="NCBI Taxonomy" id="1050105"/>
    <lineage>
        <taxon>Bacteria</taxon>
        <taxon>Bacillati</taxon>
        <taxon>Actinomycetota</taxon>
        <taxon>Actinomycetes</taxon>
        <taxon>Micromonosporales</taxon>
        <taxon>Micromonosporaceae</taxon>
        <taxon>Paractinoplanes</taxon>
    </lineage>
</organism>
<name>A0A919JXJ7_9ACTN</name>
<protein>
    <submittedName>
        <fullName evidence="1">Uncharacterized protein</fullName>
    </submittedName>
</protein>